<dbReference type="Proteomes" id="UP000245876">
    <property type="component" value="Unassembled WGS sequence"/>
</dbReference>
<dbReference type="AlphaFoldDB" id="A0A2U2NCC3"/>
<sequence>MWGIDLDARHRFELTVTRPWDDAPYIRQQRKLGLDPAHEWLYKDALKRIPLGCIPYAVASAEGTNDWVELPKAEVNRLIELVREQNPVPPVQLDGTFWRKG</sequence>
<protein>
    <submittedName>
        <fullName evidence="1">Uncharacterized protein</fullName>
    </submittedName>
</protein>
<organism evidence="1 2">
    <name type="scientific">Bifidobacterium callitrichidarum</name>
    <dbReference type="NCBI Taxonomy" id="2052941"/>
    <lineage>
        <taxon>Bacteria</taxon>
        <taxon>Bacillati</taxon>
        <taxon>Actinomycetota</taxon>
        <taxon>Actinomycetes</taxon>
        <taxon>Bifidobacteriales</taxon>
        <taxon>Bifidobacteriaceae</taxon>
        <taxon>Bifidobacterium</taxon>
    </lineage>
</organism>
<dbReference type="EMBL" id="QFFM01000003">
    <property type="protein sequence ID" value="PWG66753.1"/>
    <property type="molecule type" value="Genomic_DNA"/>
</dbReference>
<proteinExistence type="predicted"/>
<accession>A0A2U2NCC3</accession>
<evidence type="ECO:0000313" key="2">
    <source>
        <dbReference type="Proteomes" id="UP000245876"/>
    </source>
</evidence>
<comment type="caution">
    <text evidence="1">The sequence shown here is derived from an EMBL/GenBank/DDBJ whole genome shotgun (WGS) entry which is preliminary data.</text>
</comment>
<gene>
    <name evidence="1" type="ORF">DF196_02290</name>
</gene>
<reference evidence="1 2" key="1">
    <citation type="journal article" date="2018" name="Int. J. Syst. Evol. Microbiol.">
        <title>Bifidobacterium callitrichidarum sp. nov. from the faeces of the emperor tamarin (Saguinus imperator).</title>
        <authorList>
            <person name="Modesto M."/>
            <person name="Michelini S."/>
            <person name="Sansosti M.C."/>
            <person name="De Filippo C."/>
            <person name="Cavalieri D."/>
            <person name="Qvirist L."/>
            <person name="Andlid T."/>
            <person name="Spiezio C."/>
            <person name="Sandri C."/>
            <person name="Pascarelli S."/>
            <person name="Sgorbati B."/>
            <person name="Mattarelli P."/>
        </authorList>
    </citation>
    <scope>NUCLEOTIDE SEQUENCE [LARGE SCALE GENOMIC DNA]</scope>
    <source>
        <strain evidence="1 2">TRI 5</strain>
    </source>
</reference>
<keyword evidence="2" id="KW-1185">Reference proteome</keyword>
<name>A0A2U2NCC3_9BIFI</name>
<evidence type="ECO:0000313" key="1">
    <source>
        <dbReference type="EMBL" id="PWG66753.1"/>
    </source>
</evidence>